<proteinExistence type="predicted"/>
<dbReference type="HOGENOM" id="CLU_3390546_0_0_9"/>
<name>A0A090Z4Z6_PAEMA</name>
<dbReference type="Proteomes" id="UP000029278">
    <property type="component" value="Unassembled WGS sequence"/>
</dbReference>
<dbReference type="EMBL" id="JMQA01000038">
    <property type="protein sequence ID" value="KFN05702.1"/>
    <property type="molecule type" value="Genomic_DNA"/>
</dbReference>
<comment type="caution">
    <text evidence="1">The sequence shown here is derived from an EMBL/GenBank/DDBJ whole genome shotgun (WGS) entry which is preliminary data.</text>
</comment>
<organism evidence="1 2">
    <name type="scientific">Paenibacillus macerans</name>
    <name type="common">Bacillus macerans</name>
    <dbReference type="NCBI Taxonomy" id="44252"/>
    <lineage>
        <taxon>Bacteria</taxon>
        <taxon>Bacillati</taxon>
        <taxon>Bacillota</taxon>
        <taxon>Bacilli</taxon>
        <taxon>Bacillales</taxon>
        <taxon>Paenibacillaceae</taxon>
        <taxon>Paenibacillus</taxon>
    </lineage>
</organism>
<dbReference type="AlphaFoldDB" id="A0A090Z4Z6"/>
<gene>
    <name evidence="1" type="ORF">DJ90_171</name>
</gene>
<dbReference type="PROSITE" id="PS51257">
    <property type="entry name" value="PROKAR_LIPOPROTEIN"/>
    <property type="match status" value="1"/>
</dbReference>
<reference evidence="1 2" key="1">
    <citation type="submission" date="2014-04" db="EMBL/GenBank/DDBJ databases">
        <authorList>
            <person name="Bishop-Lilly K.A."/>
            <person name="Broomall S.M."/>
            <person name="Chain P.S."/>
            <person name="Chertkov O."/>
            <person name="Coyne S.R."/>
            <person name="Daligault H.E."/>
            <person name="Davenport K.W."/>
            <person name="Erkkila T."/>
            <person name="Frey K.G."/>
            <person name="Gibbons H.S."/>
            <person name="Gu W."/>
            <person name="Jaissle J."/>
            <person name="Johnson S.L."/>
            <person name="Koroleva G.I."/>
            <person name="Ladner J.T."/>
            <person name="Lo C.-C."/>
            <person name="Minogue T.D."/>
            <person name="Munk C."/>
            <person name="Palacios G.F."/>
            <person name="Redden C.L."/>
            <person name="Rosenzweig C.N."/>
            <person name="Scholz M.B."/>
            <person name="Teshima H."/>
            <person name="Xu Y."/>
        </authorList>
    </citation>
    <scope>NUCLEOTIDE SEQUENCE [LARGE SCALE GENOMIC DNA]</scope>
    <source>
        <strain evidence="1 2">8244</strain>
    </source>
</reference>
<accession>A0A090Z4Z6</accession>
<protein>
    <submittedName>
        <fullName evidence="1">Uncharacterized protein</fullName>
    </submittedName>
</protein>
<sequence length="32" mass="3318">MGQGGRFTVDKAGGSHTSQPESFSAIIFVMAC</sequence>
<evidence type="ECO:0000313" key="2">
    <source>
        <dbReference type="Proteomes" id="UP000029278"/>
    </source>
</evidence>
<keyword evidence="2" id="KW-1185">Reference proteome</keyword>
<evidence type="ECO:0000313" key="1">
    <source>
        <dbReference type="EMBL" id="KFN05702.1"/>
    </source>
</evidence>